<dbReference type="AlphaFoldDB" id="I0AGW7"/>
<keyword evidence="2 5" id="KW-0812">Transmembrane</keyword>
<dbReference type="InterPro" id="IPR008217">
    <property type="entry name" value="Ccc1_fam"/>
</dbReference>
<gene>
    <name evidence="6" type="ordered locus">IALB_0512</name>
</gene>
<name>I0AGW7_IGNAJ</name>
<keyword evidence="4 5" id="KW-0472">Membrane</keyword>
<dbReference type="InterPro" id="IPR009078">
    <property type="entry name" value="Ferritin-like_SF"/>
</dbReference>
<dbReference type="KEGG" id="ial:IALB_0512"/>
<dbReference type="OrthoDB" id="188924at2"/>
<dbReference type="GO" id="GO:0005384">
    <property type="term" value="F:manganese ion transmembrane transporter activity"/>
    <property type="evidence" value="ECO:0007669"/>
    <property type="project" value="InterPro"/>
</dbReference>
<feature type="transmembrane region" description="Helical" evidence="5">
    <location>
        <begin position="291"/>
        <end position="311"/>
    </location>
</feature>
<keyword evidence="7" id="KW-1185">Reference proteome</keyword>
<reference evidence="6 7" key="1">
    <citation type="journal article" date="2012" name="Front. Microbiol.">
        <title>Complete genome of Ignavibacterium album, a metabolically versatile, flagellated, facultative anaerobe from the phylum Chlorobi.</title>
        <authorList>
            <person name="Liu Z."/>
            <person name="Frigaard N.-U."/>
            <person name="Vogl K."/>
            <person name="Iino T."/>
            <person name="Ohkuma M."/>
            <person name="Overmann J."/>
            <person name="Bryant D.A."/>
        </authorList>
    </citation>
    <scope>NUCLEOTIDE SEQUENCE [LARGE SCALE GENOMIC DNA]</scope>
    <source>
        <strain evidence="7">DSM 19864 / JCM 16511 / NBRC 101810 / Mat9-16</strain>
    </source>
</reference>
<dbReference type="Pfam" id="PF01988">
    <property type="entry name" value="VIT1"/>
    <property type="match status" value="1"/>
</dbReference>
<dbReference type="HOGENOM" id="CLU_038957_1_1_10"/>
<dbReference type="Proteomes" id="UP000007394">
    <property type="component" value="Chromosome"/>
</dbReference>
<evidence type="ECO:0000256" key="5">
    <source>
        <dbReference type="SAM" id="Phobius"/>
    </source>
</evidence>
<dbReference type="PANTHER" id="PTHR31851">
    <property type="entry name" value="FE(2+)/MN(2+) TRANSPORTER PCL1"/>
    <property type="match status" value="1"/>
</dbReference>
<evidence type="ECO:0000313" key="6">
    <source>
        <dbReference type="EMBL" id="AFH48224.1"/>
    </source>
</evidence>
<organism evidence="6 7">
    <name type="scientific">Ignavibacterium album (strain DSM 19864 / JCM 16511 / NBRC 101810 / Mat9-16)</name>
    <dbReference type="NCBI Taxonomy" id="945713"/>
    <lineage>
        <taxon>Bacteria</taxon>
        <taxon>Pseudomonadati</taxon>
        <taxon>Ignavibacteriota</taxon>
        <taxon>Ignavibacteria</taxon>
        <taxon>Ignavibacteriales</taxon>
        <taxon>Ignavibacteriaceae</taxon>
        <taxon>Ignavibacterium</taxon>
    </lineage>
</organism>
<evidence type="ECO:0000256" key="1">
    <source>
        <dbReference type="ARBA" id="ARBA00004127"/>
    </source>
</evidence>
<dbReference type="InterPro" id="IPR012347">
    <property type="entry name" value="Ferritin-like"/>
</dbReference>
<feature type="transmembrane region" description="Helical" evidence="5">
    <location>
        <begin position="317"/>
        <end position="338"/>
    </location>
</feature>
<evidence type="ECO:0000256" key="4">
    <source>
        <dbReference type="ARBA" id="ARBA00023136"/>
    </source>
</evidence>
<comment type="subcellular location">
    <subcellularLocation>
        <location evidence="1">Endomembrane system</location>
        <topology evidence="1">Multi-pass membrane protein</topology>
    </subcellularLocation>
</comment>
<accession>I0AGW7</accession>
<evidence type="ECO:0000256" key="2">
    <source>
        <dbReference type="ARBA" id="ARBA00022692"/>
    </source>
</evidence>
<protein>
    <submittedName>
        <fullName evidence="6">Putative membrane protein</fullName>
    </submittedName>
</protein>
<dbReference type="Gene3D" id="1.20.1260.10">
    <property type="match status" value="1"/>
</dbReference>
<keyword evidence="3 5" id="KW-1133">Transmembrane helix</keyword>
<evidence type="ECO:0000256" key="3">
    <source>
        <dbReference type="ARBA" id="ARBA00022989"/>
    </source>
</evidence>
<dbReference type="SUPFAM" id="SSF47240">
    <property type="entry name" value="Ferritin-like"/>
    <property type="match status" value="1"/>
</dbReference>
<dbReference type="STRING" id="945713.IALB_0512"/>
<evidence type="ECO:0000313" key="7">
    <source>
        <dbReference type="Proteomes" id="UP000007394"/>
    </source>
</evidence>
<feature type="transmembrane region" description="Helical" evidence="5">
    <location>
        <begin position="350"/>
        <end position="372"/>
    </location>
</feature>
<sequence length="373" mass="41207">MDTMIDNKTKKIWKKRLQEEVDAAFLYKTLSELVRDEKKKSLYEKLSSIEKKHVNVWLEHLKKNSIPAGKLIPTVKARLLSKFSKKYGPSFLNKMMLMEESSEVKSYLNLYKNSNSSQTKDIALRLAKDSASHAQSLMTSSGAQSEPWHTAESGGLLRNVVYGFNDGLTANFGLIAGVIGAAAHPHIILISGIAGMIADALSMGSSGYLAAVSEKEVYEHEKAMEAEEIKLMPELETEELALIYEAKGIARDEALKRASEIMQNPEQALEDKMHEELGLAERSISPLTEGWVTGLSTAIGALIPIFPFFFFEGSIAIWSSFIISMLSHFLVGAARSFFTGRGIFRSGFDMFIVGFGVAAVGYVIGDLILKFLM</sequence>
<dbReference type="eggNOG" id="COG1814">
    <property type="taxonomic scope" value="Bacteria"/>
</dbReference>
<dbReference type="GO" id="GO:0012505">
    <property type="term" value="C:endomembrane system"/>
    <property type="evidence" value="ECO:0007669"/>
    <property type="project" value="UniProtKB-SubCell"/>
</dbReference>
<proteinExistence type="predicted"/>
<dbReference type="GO" id="GO:0030026">
    <property type="term" value="P:intracellular manganese ion homeostasis"/>
    <property type="evidence" value="ECO:0007669"/>
    <property type="project" value="InterPro"/>
</dbReference>
<dbReference type="EMBL" id="CP003418">
    <property type="protein sequence ID" value="AFH48224.1"/>
    <property type="molecule type" value="Genomic_DNA"/>
</dbReference>